<dbReference type="FunFam" id="1.20.1110.10:FF:000002">
    <property type="entry name" value="Calcium-transporting ATPase"/>
    <property type="match status" value="1"/>
</dbReference>
<evidence type="ECO:0000256" key="19">
    <source>
        <dbReference type="ARBA" id="ARBA00023273"/>
    </source>
</evidence>
<dbReference type="InterPro" id="IPR023299">
    <property type="entry name" value="ATPase_P-typ_cyto_dom_N"/>
</dbReference>
<dbReference type="InterPro" id="IPR004014">
    <property type="entry name" value="ATPase_P-typ_cation-transptr_N"/>
</dbReference>
<comment type="catalytic activity">
    <reaction evidence="20 23">
        <text>Ca(2+)(in) + ATP + H2O = Ca(2+)(out) + ADP + phosphate + H(+)</text>
        <dbReference type="Rhea" id="RHEA:18105"/>
        <dbReference type="ChEBI" id="CHEBI:15377"/>
        <dbReference type="ChEBI" id="CHEBI:15378"/>
        <dbReference type="ChEBI" id="CHEBI:29108"/>
        <dbReference type="ChEBI" id="CHEBI:30616"/>
        <dbReference type="ChEBI" id="CHEBI:43474"/>
        <dbReference type="ChEBI" id="CHEBI:456216"/>
        <dbReference type="EC" id="7.2.2.10"/>
    </reaction>
</comment>
<dbReference type="FunFam" id="1.20.1110.10:FF:000011">
    <property type="entry name" value="Calcium-transporting ATPase"/>
    <property type="match status" value="1"/>
</dbReference>
<dbReference type="FunFam" id="1.20.1110.10:FF:000001">
    <property type="entry name" value="Calcium-transporting ATPase"/>
    <property type="match status" value="1"/>
</dbReference>
<dbReference type="Ensembl" id="ENSSRHT00000047597.1">
    <property type="protein sequence ID" value="ENSSRHP00000046295.1"/>
    <property type="gene ID" value="ENSSRHG00000023218.1"/>
</dbReference>
<dbReference type="Gene3D" id="3.40.1110.10">
    <property type="entry name" value="Calcium-transporting ATPase, cytoplasmic domain N"/>
    <property type="match status" value="1"/>
</dbReference>
<protein>
    <recommendedName>
        <fullName evidence="23">Calcium-transporting ATPase</fullName>
        <ecNumber evidence="23">7.2.2.10</ecNumber>
    </recommendedName>
</protein>
<dbReference type="InterPro" id="IPR006068">
    <property type="entry name" value="ATPase_P-typ_cation-transptr_C"/>
</dbReference>
<keyword evidence="9 23" id="KW-0106">Calcium</keyword>
<keyword evidence="14" id="KW-1278">Translocase</keyword>
<dbReference type="InterPro" id="IPR044492">
    <property type="entry name" value="P_typ_ATPase_HD_dom"/>
</dbReference>
<comment type="caution">
    <text evidence="23">Lacks conserved residue(s) required for the propagation of feature annotation.</text>
</comment>
<evidence type="ECO:0000256" key="5">
    <source>
        <dbReference type="ARBA" id="ARBA00022568"/>
    </source>
</evidence>
<dbReference type="Gene3D" id="2.70.150.10">
    <property type="entry name" value="Calcium-transporting ATPase, cytoplasmic transduction domain A"/>
    <property type="match status" value="1"/>
</dbReference>
<dbReference type="Pfam" id="PF00122">
    <property type="entry name" value="E1-E2_ATPase"/>
    <property type="match status" value="1"/>
</dbReference>
<evidence type="ECO:0000256" key="12">
    <source>
        <dbReference type="ARBA" id="ARBA00022846"/>
    </source>
</evidence>
<feature type="compositionally biased region" description="Polar residues" evidence="24">
    <location>
        <begin position="1162"/>
        <end position="1171"/>
    </location>
</feature>
<evidence type="ECO:0000256" key="2">
    <source>
        <dbReference type="ARBA" id="ARBA00022448"/>
    </source>
</evidence>
<evidence type="ECO:0000256" key="6">
    <source>
        <dbReference type="ARBA" id="ARBA00022692"/>
    </source>
</evidence>
<dbReference type="InterPro" id="IPR023298">
    <property type="entry name" value="ATPase_P-typ_TM_dom_sf"/>
</dbReference>
<evidence type="ECO:0000256" key="8">
    <source>
        <dbReference type="ARBA" id="ARBA00022741"/>
    </source>
</evidence>
<feature type="transmembrane region" description="Helical" evidence="23">
    <location>
        <begin position="940"/>
        <end position="957"/>
    </location>
</feature>
<dbReference type="InterPro" id="IPR023214">
    <property type="entry name" value="HAD_sf"/>
</dbReference>
<evidence type="ECO:0000313" key="26">
    <source>
        <dbReference type="Ensembl" id="ENSSRHP00000046295.1"/>
    </source>
</evidence>
<dbReference type="GO" id="GO:0005516">
    <property type="term" value="F:calmodulin binding"/>
    <property type="evidence" value="ECO:0007669"/>
    <property type="project" value="UniProtKB-KW"/>
</dbReference>
<evidence type="ECO:0000256" key="3">
    <source>
        <dbReference type="ARBA" id="ARBA00022475"/>
    </source>
</evidence>
<dbReference type="GO" id="GO:0046872">
    <property type="term" value="F:metal ion binding"/>
    <property type="evidence" value="ECO:0007669"/>
    <property type="project" value="UniProtKB-KW"/>
</dbReference>
<dbReference type="GO" id="GO:0016887">
    <property type="term" value="F:ATP hydrolysis activity"/>
    <property type="evidence" value="ECO:0007669"/>
    <property type="project" value="InterPro"/>
</dbReference>
<dbReference type="NCBIfam" id="TIGR01517">
    <property type="entry name" value="ATPase-IIB_Ca"/>
    <property type="match status" value="1"/>
</dbReference>
<dbReference type="InterPro" id="IPR022141">
    <property type="entry name" value="ATP_Ca_trans_C"/>
</dbReference>
<evidence type="ECO:0000256" key="7">
    <source>
        <dbReference type="ARBA" id="ARBA00022723"/>
    </source>
</evidence>
<comment type="subcellular location">
    <subcellularLocation>
        <location evidence="21">Cell projection</location>
        <location evidence="21">Cilium</location>
        <location evidence="21">Flagellum membrane</location>
        <topology evidence="21">Multi-pass membrane protein</topology>
    </subcellularLocation>
    <subcellularLocation>
        <location evidence="23">Membrane</location>
        <topology evidence="23">Multi-pass membrane protein</topology>
    </subcellularLocation>
</comment>
<dbReference type="GO" id="GO:0005524">
    <property type="term" value="F:ATP binding"/>
    <property type="evidence" value="ECO:0007669"/>
    <property type="project" value="UniProtKB-KW"/>
</dbReference>
<dbReference type="FunFam" id="3.40.1110.10:FF:000002">
    <property type="entry name" value="Calcium-transporting ATPase"/>
    <property type="match status" value="1"/>
</dbReference>
<reference evidence="26" key="1">
    <citation type="submission" date="2025-08" db="UniProtKB">
        <authorList>
            <consortium name="Ensembl"/>
        </authorList>
    </citation>
    <scope>IDENTIFICATION</scope>
</reference>
<dbReference type="SUPFAM" id="SSF81653">
    <property type="entry name" value="Calcium ATPase, transduction domain A"/>
    <property type="match status" value="1"/>
</dbReference>
<keyword evidence="11" id="KW-0460">Magnesium</keyword>
<dbReference type="InterPro" id="IPR059000">
    <property type="entry name" value="ATPase_P-type_domA"/>
</dbReference>
<feature type="transmembrane region" description="Helical" evidence="23">
    <location>
        <begin position="146"/>
        <end position="165"/>
    </location>
</feature>
<dbReference type="PRINTS" id="PR00119">
    <property type="entry name" value="CATATPASE"/>
</dbReference>
<dbReference type="InterPro" id="IPR036412">
    <property type="entry name" value="HAD-like_sf"/>
</dbReference>
<keyword evidence="16 23" id="KW-0406">Ion transport</keyword>
<evidence type="ECO:0000256" key="11">
    <source>
        <dbReference type="ARBA" id="ARBA00022842"/>
    </source>
</evidence>
<dbReference type="PANTHER" id="PTHR24093:SF523">
    <property type="entry name" value="CALCIUM-TRANSPORTING ATPASE"/>
    <property type="match status" value="1"/>
</dbReference>
<keyword evidence="17" id="KW-0969">Cilium</keyword>
<keyword evidence="6 23" id="KW-0812">Transmembrane</keyword>
<feature type="transmembrane region" description="Helical" evidence="23">
    <location>
        <begin position="1011"/>
        <end position="1032"/>
    </location>
</feature>
<dbReference type="Pfam" id="PF00690">
    <property type="entry name" value="Cation_ATPase_N"/>
    <property type="match status" value="1"/>
</dbReference>
<dbReference type="Proteomes" id="UP000472270">
    <property type="component" value="Unassembled WGS sequence"/>
</dbReference>
<dbReference type="NCBIfam" id="TIGR01494">
    <property type="entry name" value="ATPase_P-type"/>
    <property type="match status" value="3"/>
</dbReference>
<feature type="transmembrane region" description="Helical" evidence="23">
    <location>
        <begin position="903"/>
        <end position="920"/>
    </location>
</feature>
<dbReference type="SFLD" id="SFLDG00002">
    <property type="entry name" value="C1.7:_P-type_atpase_like"/>
    <property type="match status" value="1"/>
</dbReference>
<evidence type="ECO:0000256" key="1">
    <source>
        <dbReference type="ARBA" id="ARBA00006124"/>
    </source>
</evidence>
<name>A0A673J8J3_9TELE</name>
<feature type="region of interest" description="Disordered" evidence="24">
    <location>
        <begin position="1141"/>
        <end position="1174"/>
    </location>
</feature>
<reference evidence="26" key="2">
    <citation type="submission" date="2025-09" db="UniProtKB">
        <authorList>
            <consortium name="Ensembl"/>
        </authorList>
    </citation>
    <scope>IDENTIFICATION</scope>
</reference>
<keyword evidence="3" id="KW-1003">Cell membrane</keyword>
<dbReference type="CDD" id="cd02081">
    <property type="entry name" value="P-type_ATPase_Ca_PMCA-like"/>
    <property type="match status" value="1"/>
</dbReference>
<evidence type="ECO:0000256" key="10">
    <source>
        <dbReference type="ARBA" id="ARBA00022840"/>
    </source>
</evidence>
<dbReference type="InterPro" id="IPR018303">
    <property type="entry name" value="ATPase_P-typ_P_site"/>
</dbReference>
<evidence type="ECO:0000256" key="21">
    <source>
        <dbReference type="ARBA" id="ARBA00060429"/>
    </source>
</evidence>
<sequence length="1201" mass="133765">MAKNSFRRSKYKTEANHDGDFGCTLKELRSLMELRGTDGLQRIRDCYGDVQGLCSRLKSSPIDGLSGHSDDISRRKEEFGKNFIPPKKPKTFLQLVWEALQDVTLIILEVAAIISLGLSFYKPPNAERECEAAGGFEDEGEAEAGWIEGAAIFLSVICVVLVTAFNDWSKEKQFRGLQSRIEQEQKFTVLRAGQVIQIPVAEIVVGDIAQVKYGDLLPADGVLIQSNDLKIDESSLTGESDHVKKTVDKDPMLLSGTHVMEGSGKMLVTAVGVNSQTGIIFTLLGEEKKKEMERKKKEKKEKKKMEMEPLNSDDGTEEEPKKNKIPKKEKSVLQGKLTKLAVQIGKAGLFMSAITVLILVVLFLVDTFWIQGLPWIKDCTPIYIQFFVKFFIIGVTVLVVAVPEGLPLAVTISLAYSVKKMMKDNNLVRHLDACETMGNATAICSDKTGTLTMNRMTVVQVYIGDRHYKKVPEPDLIPGNIMNLLVTGISVNCAYTSKIMPAEKEGGLPRQVGNKTECALLGFTTGLRKDYQAIRNEYPEEKMYKVYTFNSVRKSMSTVLKNRDGSYRMFSKGASEILLKKCCQVLTANGEVKVFRPIDRDDIVKKVIEPMASEGLRTICLAYRDFLVSDGEPDWDNEADILTGLTCICVVGIEDPVRPEVPDAIKKCQRAGITVRMVTGDNINTARAIATKCGILHVGDDFLCLEGKEFNRRIHNELGEIEQERLDKIWPKLRVLARSSPTDKHTLVKGITDSTIVEQRQVVAVTGDGTNDGPALKKADVGFAMGIAGTDVAKEASDIILTDDNFSSIVKAVMWGRNVYDSISKFLQFQLTVNVVAVIVAFTGACITQDSPLKAVQMLWVNLIMDTFASLALATEPPTEALLLRKPYGRNKPLISRTMMKNILGHAVYQLTIIFTLLFAGEQIFDIDSGRNTPLHAPPSEHYTIVFNTFVMMQLFNEINARKIHGERNVFEGIFNNMIFCSIVFATFVIQFLIVQFGGKPFSCVGLSVEQWLWCVFLGFGSLLWGQLISTIPTSRLKFLMTAGHGTQKEEIPEDELEEMEDLDEIDHAEMELKRGQVLWCRGLNRIQTQIRVVNAFRDFMSPYEGLETPESRSSIHNFMSHPEFRIENSEPAIPLIDDTDPEEDAPTIRNTAPSPLPPVLSPNQNNNASDNRGFHQHKDIAKTILSPTPGSPMHSLETSL</sequence>
<evidence type="ECO:0000259" key="25">
    <source>
        <dbReference type="SMART" id="SM00831"/>
    </source>
</evidence>
<comment type="similarity">
    <text evidence="1 23">Belongs to the cation transport ATPase (P-type) (TC 3.A.3) family. Type IIB subfamily.</text>
</comment>
<dbReference type="InterPro" id="IPR006408">
    <property type="entry name" value="P-type_ATPase_IIB"/>
</dbReference>
<evidence type="ECO:0000256" key="23">
    <source>
        <dbReference type="RuleBase" id="RU361146"/>
    </source>
</evidence>
<dbReference type="InterPro" id="IPR008250">
    <property type="entry name" value="ATPase_P-typ_transduc_dom_A_sf"/>
</dbReference>
<dbReference type="SUPFAM" id="SSF81665">
    <property type="entry name" value="Calcium ATPase, transmembrane domain M"/>
    <property type="match status" value="1"/>
</dbReference>
<proteinExistence type="inferred from homology"/>
<dbReference type="SFLD" id="SFLDS00003">
    <property type="entry name" value="Haloacid_Dehalogenase"/>
    <property type="match status" value="1"/>
</dbReference>
<keyword evidence="13" id="KW-0112">Calmodulin-binding</keyword>
<dbReference type="GO" id="GO:0030165">
    <property type="term" value="F:PDZ domain binding"/>
    <property type="evidence" value="ECO:0007669"/>
    <property type="project" value="TreeGrafter"/>
</dbReference>
<feature type="region of interest" description="Disordered" evidence="24">
    <location>
        <begin position="291"/>
        <end position="330"/>
    </location>
</feature>
<keyword evidence="12" id="KW-0282">Flagellum</keyword>
<feature type="compositionally biased region" description="Basic and acidic residues" evidence="24">
    <location>
        <begin position="318"/>
        <end position="330"/>
    </location>
</feature>
<dbReference type="GO" id="GO:0005388">
    <property type="term" value="F:P-type calcium transporter activity"/>
    <property type="evidence" value="ECO:0007669"/>
    <property type="project" value="UniProtKB-EC"/>
</dbReference>
<evidence type="ECO:0000313" key="27">
    <source>
        <dbReference type="Proteomes" id="UP000472270"/>
    </source>
</evidence>
<dbReference type="FunFam" id="3.40.50.1000:FF:000007">
    <property type="entry name" value="Calcium-transporting ATPase"/>
    <property type="match status" value="1"/>
</dbReference>
<evidence type="ECO:0000256" key="4">
    <source>
        <dbReference type="ARBA" id="ARBA00022553"/>
    </source>
</evidence>
<dbReference type="PANTHER" id="PTHR24093">
    <property type="entry name" value="CATION TRANSPORTING ATPASE"/>
    <property type="match status" value="1"/>
</dbReference>
<organism evidence="26 27">
    <name type="scientific">Sinocyclocheilus rhinocerous</name>
    <dbReference type="NCBI Taxonomy" id="307959"/>
    <lineage>
        <taxon>Eukaryota</taxon>
        <taxon>Metazoa</taxon>
        <taxon>Chordata</taxon>
        <taxon>Craniata</taxon>
        <taxon>Vertebrata</taxon>
        <taxon>Euteleostomi</taxon>
        <taxon>Actinopterygii</taxon>
        <taxon>Neopterygii</taxon>
        <taxon>Teleostei</taxon>
        <taxon>Ostariophysi</taxon>
        <taxon>Cypriniformes</taxon>
        <taxon>Cyprinidae</taxon>
        <taxon>Cyprininae</taxon>
        <taxon>Sinocyclocheilus</taxon>
    </lineage>
</organism>
<evidence type="ECO:0000256" key="16">
    <source>
        <dbReference type="ARBA" id="ARBA00023065"/>
    </source>
</evidence>
<evidence type="ECO:0000256" key="18">
    <source>
        <dbReference type="ARBA" id="ARBA00023136"/>
    </source>
</evidence>
<keyword evidence="27" id="KW-1185">Reference proteome</keyword>
<dbReference type="SMART" id="SM00831">
    <property type="entry name" value="Cation_ATPase_N"/>
    <property type="match status" value="1"/>
</dbReference>
<feature type="transmembrane region" description="Helical" evidence="23">
    <location>
        <begin position="390"/>
        <end position="416"/>
    </location>
</feature>
<keyword evidence="7" id="KW-0479">Metal-binding</keyword>
<evidence type="ECO:0000256" key="22">
    <source>
        <dbReference type="ARBA" id="ARBA00062373"/>
    </source>
</evidence>
<evidence type="ECO:0000256" key="24">
    <source>
        <dbReference type="SAM" id="MobiDB-lite"/>
    </source>
</evidence>
<feature type="transmembrane region" description="Helical" evidence="23">
    <location>
        <begin position="95"/>
        <end position="118"/>
    </location>
</feature>
<dbReference type="GO" id="GO:0051480">
    <property type="term" value="P:regulation of cytosolic calcium ion concentration"/>
    <property type="evidence" value="ECO:0007669"/>
    <property type="project" value="TreeGrafter"/>
</dbReference>
<evidence type="ECO:0000256" key="9">
    <source>
        <dbReference type="ARBA" id="ARBA00022837"/>
    </source>
</evidence>
<accession>A0A673J8J3</accession>
<keyword evidence="10 23" id="KW-0067">ATP-binding</keyword>
<evidence type="ECO:0000256" key="13">
    <source>
        <dbReference type="ARBA" id="ARBA00022860"/>
    </source>
</evidence>
<dbReference type="Pfam" id="PF13246">
    <property type="entry name" value="Cation_ATPase"/>
    <property type="match status" value="1"/>
</dbReference>
<dbReference type="EC" id="7.2.2.10" evidence="23"/>
<keyword evidence="4" id="KW-0597">Phosphoprotein</keyword>
<evidence type="ECO:0000256" key="20">
    <source>
        <dbReference type="ARBA" id="ARBA00048694"/>
    </source>
</evidence>
<keyword evidence="18 23" id="KW-0472">Membrane</keyword>
<dbReference type="Pfam" id="PF00689">
    <property type="entry name" value="Cation_ATPase_C"/>
    <property type="match status" value="1"/>
</dbReference>
<keyword evidence="8 23" id="KW-0547">Nucleotide-binding</keyword>
<keyword evidence="19" id="KW-0966">Cell projection</keyword>
<feature type="transmembrane region" description="Helical" evidence="23">
    <location>
        <begin position="978"/>
        <end position="999"/>
    </location>
</feature>
<evidence type="ECO:0000256" key="15">
    <source>
        <dbReference type="ARBA" id="ARBA00022989"/>
    </source>
</evidence>
<keyword evidence="2 23" id="KW-0813">Transport</keyword>
<dbReference type="AlphaFoldDB" id="A0A673J8J3"/>
<dbReference type="Gene3D" id="3.40.50.1000">
    <property type="entry name" value="HAD superfamily/HAD-like"/>
    <property type="match status" value="1"/>
</dbReference>
<comment type="subunit">
    <text evidence="22">Interacts with PDZD11. Interacts with SLC35G1 and STIM1. Interacts with calmodulin.</text>
</comment>
<evidence type="ECO:0000256" key="14">
    <source>
        <dbReference type="ARBA" id="ARBA00022967"/>
    </source>
</evidence>
<dbReference type="Pfam" id="PF12424">
    <property type="entry name" value="ATP_Ca_trans_C"/>
    <property type="match status" value="1"/>
</dbReference>
<dbReference type="SUPFAM" id="SSF81660">
    <property type="entry name" value="Metal cation-transporting ATPase, ATP-binding domain N"/>
    <property type="match status" value="1"/>
</dbReference>
<keyword evidence="15 23" id="KW-1133">Transmembrane helix</keyword>
<feature type="transmembrane region" description="Helical" evidence="23">
    <location>
        <begin position="349"/>
        <end position="370"/>
    </location>
</feature>
<dbReference type="Pfam" id="PF08282">
    <property type="entry name" value="Hydrolase_3"/>
    <property type="match status" value="1"/>
</dbReference>
<gene>
    <name evidence="26" type="primary">LOC107716691</name>
</gene>
<dbReference type="InterPro" id="IPR001757">
    <property type="entry name" value="P_typ_ATPase"/>
</dbReference>
<dbReference type="GO" id="GO:0005886">
    <property type="term" value="C:plasma membrane"/>
    <property type="evidence" value="ECO:0007669"/>
    <property type="project" value="TreeGrafter"/>
</dbReference>
<dbReference type="Gene3D" id="1.20.1110.10">
    <property type="entry name" value="Calcium-transporting ATPase, transmembrane domain"/>
    <property type="match status" value="3"/>
</dbReference>
<comment type="function">
    <text evidence="23">Catalyzes the hydrolysis of ATP coupled with the transport of calcium.</text>
</comment>
<feature type="domain" description="Cation-transporting P-type ATPase N-terminal" evidence="25">
    <location>
        <begin position="46"/>
        <end position="120"/>
    </location>
</feature>
<dbReference type="SFLD" id="SFLDF00027">
    <property type="entry name" value="p-type_atpase"/>
    <property type="match status" value="1"/>
</dbReference>
<dbReference type="PROSITE" id="PS00154">
    <property type="entry name" value="ATPASE_E1_E2"/>
    <property type="match status" value="1"/>
</dbReference>
<dbReference type="SUPFAM" id="SSF56784">
    <property type="entry name" value="HAD-like"/>
    <property type="match status" value="1"/>
</dbReference>
<dbReference type="FunFam" id="2.70.150.10:FF:000001">
    <property type="entry name" value="Calcium-transporting ATPase"/>
    <property type="match status" value="1"/>
</dbReference>
<keyword evidence="5 23" id="KW-0109">Calcium transport</keyword>
<evidence type="ECO:0000256" key="17">
    <source>
        <dbReference type="ARBA" id="ARBA00023069"/>
    </source>
</evidence>